<evidence type="ECO:0000256" key="1">
    <source>
        <dbReference type="SAM" id="SignalP"/>
    </source>
</evidence>
<comment type="caution">
    <text evidence="2">The sequence shown here is derived from an EMBL/GenBank/DDBJ whole genome shotgun (WGS) entry which is preliminary data.</text>
</comment>
<keyword evidence="3" id="KW-1185">Reference proteome</keyword>
<name>A0A401PMA2_SCYTO</name>
<keyword evidence="1" id="KW-0732">Signal</keyword>
<organism evidence="2 3">
    <name type="scientific">Scyliorhinus torazame</name>
    <name type="common">Cloudy catshark</name>
    <name type="synonym">Catulus torazame</name>
    <dbReference type="NCBI Taxonomy" id="75743"/>
    <lineage>
        <taxon>Eukaryota</taxon>
        <taxon>Metazoa</taxon>
        <taxon>Chordata</taxon>
        <taxon>Craniata</taxon>
        <taxon>Vertebrata</taxon>
        <taxon>Chondrichthyes</taxon>
        <taxon>Elasmobranchii</taxon>
        <taxon>Galeomorphii</taxon>
        <taxon>Galeoidea</taxon>
        <taxon>Carcharhiniformes</taxon>
        <taxon>Scyliorhinidae</taxon>
        <taxon>Scyliorhinus</taxon>
    </lineage>
</organism>
<evidence type="ECO:0000313" key="2">
    <source>
        <dbReference type="EMBL" id="GCB74238.1"/>
    </source>
</evidence>
<feature type="chain" id="PRO_5019015135" evidence="1">
    <location>
        <begin position="24"/>
        <end position="101"/>
    </location>
</feature>
<protein>
    <submittedName>
        <fullName evidence="2">Uncharacterized protein</fullName>
    </submittedName>
</protein>
<feature type="signal peptide" evidence="1">
    <location>
        <begin position="1"/>
        <end position="23"/>
    </location>
</feature>
<accession>A0A401PMA2</accession>
<dbReference type="EMBL" id="BFAA01000892">
    <property type="protein sequence ID" value="GCB74238.1"/>
    <property type="molecule type" value="Genomic_DNA"/>
</dbReference>
<dbReference type="OrthoDB" id="6236007at2759"/>
<proteinExistence type="predicted"/>
<reference evidence="2 3" key="1">
    <citation type="journal article" date="2018" name="Nat. Ecol. Evol.">
        <title>Shark genomes provide insights into elasmobranch evolution and the origin of vertebrates.</title>
        <authorList>
            <person name="Hara Y"/>
            <person name="Yamaguchi K"/>
            <person name="Onimaru K"/>
            <person name="Kadota M"/>
            <person name="Koyanagi M"/>
            <person name="Keeley SD"/>
            <person name="Tatsumi K"/>
            <person name="Tanaka K"/>
            <person name="Motone F"/>
            <person name="Kageyama Y"/>
            <person name="Nozu R"/>
            <person name="Adachi N"/>
            <person name="Nishimura O"/>
            <person name="Nakagawa R"/>
            <person name="Tanegashima C"/>
            <person name="Kiyatake I"/>
            <person name="Matsumoto R"/>
            <person name="Murakumo K"/>
            <person name="Nishida K"/>
            <person name="Terakita A"/>
            <person name="Kuratani S"/>
            <person name="Sato K"/>
            <person name="Hyodo S Kuraku.S."/>
        </authorList>
    </citation>
    <scope>NUCLEOTIDE SEQUENCE [LARGE SCALE GENOMIC DNA]</scope>
</reference>
<dbReference type="AlphaFoldDB" id="A0A401PMA2"/>
<dbReference type="Proteomes" id="UP000288216">
    <property type="component" value="Unassembled WGS sequence"/>
</dbReference>
<evidence type="ECO:0000313" key="3">
    <source>
        <dbReference type="Proteomes" id="UP000288216"/>
    </source>
</evidence>
<dbReference type="STRING" id="75743.A0A401PMA2"/>
<sequence>MERRLGALLVAGVVLGLLEETGGSVPLSDFYPFGLEQGDTVNAKVDDGGSGLVEISLAFPFFGERHSGLYVQWWLMDIFLVLFNHWFDITLELVLRKLESL</sequence>
<gene>
    <name evidence="2" type="ORF">scyTo_0003326</name>
</gene>